<name>J3LZ69_ORYBR</name>
<evidence type="ECO:0000259" key="7">
    <source>
        <dbReference type="Pfam" id="PF04862"/>
    </source>
</evidence>
<dbReference type="HOGENOM" id="CLU_040251_0_0_1"/>
<keyword evidence="4 6" id="KW-0732">Signal</keyword>
<dbReference type="InterPro" id="IPR052437">
    <property type="entry name" value="Pectin_Meth_Modulator"/>
</dbReference>
<feature type="chain" id="PRO_5003772920" description="DUF642 domain-containing protein" evidence="6">
    <location>
        <begin position="24"/>
        <end position="379"/>
    </location>
</feature>
<comment type="subcellular location">
    <subcellularLocation>
        <location evidence="1">Secreted</location>
        <location evidence="1">Cell wall</location>
    </subcellularLocation>
</comment>
<proteinExistence type="predicted"/>
<gene>
    <name evidence="8" type="primary">LOC102714172</name>
</gene>
<dbReference type="Gramene" id="OB04G24440.1">
    <property type="protein sequence ID" value="OB04G24440.1"/>
    <property type="gene ID" value="OB04G24440"/>
</dbReference>
<dbReference type="PANTHER" id="PTHR31265">
    <property type="entry name" value="OS02G0527500 PROTEIN-RELATED"/>
    <property type="match status" value="1"/>
</dbReference>
<dbReference type="Proteomes" id="UP000006038">
    <property type="component" value="Chromosome 4"/>
</dbReference>
<dbReference type="InterPro" id="IPR008979">
    <property type="entry name" value="Galactose-bd-like_sf"/>
</dbReference>
<dbReference type="OMA" id="ISTKSHY"/>
<accession>J3LZ69</accession>
<evidence type="ECO:0000256" key="6">
    <source>
        <dbReference type="SAM" id="SignalP"/>
    </source>
</evidence>
<feature type="signal peptide" evidence="6">
    <location>
        <begin position="1"/>
        <end position="23"/>
    </location>
</feature>
<dbReference type="STRING" id="4533.J3LZ69"/>
<dbReference type="Pfam" id="PF04862">
    <property type="entry name" value="DUF642"/>
    <property type="match status" value="2"/>
</dbReference>
<evidence type="ECO:0000256" key="2">
    <source>
        <dbReference type="ARBA" id="ARBA00022512"/>
    </source>
</evidence>
<feature type="domain" description="DUF642" evidence="7">
    <location>
        <begin position="198"/>
        <end position="363"/>
    </location>
</feature>
<evidence type="ECO:0000313" key="9">
    <source>
        <dbReference type="Proteomes" id="UP000006038"/>
    </source>
</evidence>
<dbReference type="PANTHER" id="PTHR31265:SF11">
    <property type="entry name" value="OS04G0494600 PROTEIN"/>
    <property type="match status" value="1"/>
</dbReference>
<evidence type="ECO:0000256" key="3">
    <source>
        <dbReference type="ARBA" id="ARBA00022525"/>
    </source>
</evidence>
<dbReference type="SUPFAM" id="SSF49785">
    <property type="entry name" value="Galactose-binding domain-like"/>
    <property type="match status" value="1"/>
</dbReference>
<dbReference type="EnsemblPlants" id="OB04G24440.1">
    <property type="protein sequence ID" value="OB04G24440.1"/>
    <property type="gene ID" value="OB04G24440"/>
</dbReference>
<evidence type="ECO:0000256" key="4">
    <source>
        <dbReference type="ARBA" id="ARBA00022729"/>
    </source>
</evidence>
<reference evidence="8" key="1">
    <citation type="journal article" date="2013" name="Nat. Commun.">
        <title>Whole-genome sequencing of Oryza brachyantha reveals mechanisms underlying Oryza genome evolution.</title>
        <authorList>
            <person name="Chen J."/>
            <person name="Huang Q."/>
            <person name="Gao D."/>
            <person name="Wang J."/>
            <person name="Lang Y."/>
            <person name="Liu T."/>
            <person name="Li B."/>
            <person name="Bai Z."/>
            <person name="Luis Goicoechea J."/>
            <person name="Liang C."/>
            <person name="Chen C."/>
            <person name="Zhang W."/>
            <person name="Sun S."/>
            <person name="Liao Y."/>
            <person name="Zhang X."/>
            <person name="Yang L."/>
            <person name="Song C."/>
            <person name="Wang M."/>
            <person name="Shi J."/>
            <person name="Liu G."/>
            <person name="Liu J."/>
            <person name="Zhou H."/>
            <person name="Zhou W."/>
            <person name="Yu Q."/>
            <person name="An N."/>
            <person name="Chen Y."/>
            <person name="Cai Q."/>
            <person name="Wang B."/>
            <person name="Liu B."/>
            <person name="Min J."/>
            <person name="Huang Y."/>
            <person name="Wu H."/>
            <person name="Li Z."/>
            <person name="Zhang Y."/>
            <person name="Yin Y."/>
            <person name="Song W."/>
            <person name="Jiang J."/>
            <person name="Jackson S.A."/>
            <person name="Wing R.A."/>
            <person name="Wang J."/>
            <person name="Chen M."/>
        </authorList>
    </citation>
    <scope>NUCLEOTIDE SEQUENCE [LARGE SCALE GENOMIC DNA]</scope>
    <source>
        <strain evidence="8">cv. IRGC 101232</strain>
    </source>
</reference>
<keyword evidence="2" id="KW-0134">Cell wall</keyword>
<sequence length="379" mass="40584">MVANNGAPVVALLLLLVSAAARAAGDGLLQNGNFEYSPNKSQMNGTRVMGEYAIPYWKVTGFVEYIASGQKQGDMLLTVPEGAHAVRLGNEASIQQQISVTRGMYYSITFSAARTCAQSEKLNVSVAPGPESGELPIQTVYTSSGWDSYAWAFKAKRGLVSLIIHNHGEDDDPACGPLIDSVAIKTLYPPQATQTDNMLKNGDFEEGPYVFPNARWGVLLPPNTEDEHSPLPGWMVLSYTKAVKYVDSAHFAVPHGARAVELVSGLETALMQEVPTVPGRSYRLEFSVGDAGDSCVGSLQVRAYAGEGCTTVPYNSQGTGGHTRASLEFAAVADVTRVVFVSSSYITKWDGTLCGPVVDDVSLVCVSQQAPPSRRLLRL</sequence>
<keyword evidence="3" id="KW-0964">Secreted</keyword>
<feature type="domain" description="DUF642" evidence="7">
    <location>
        <begin position="27"/>
        <end position="185"/>
    </location>
</feature>
<dbReference type="Gene3D" id="2.60.120.260">
    <property type="entry name" value="Galactose-binding domain-like"/>
    <property type="match status" value="2"/>
</dbReference>
<dbReference type="eggNOG" id="ENOG502QRP6">
    <property type="taxonomic scope" value="Eukaryota"/>
</dbReference>
<dbReference type="AlphaFoldDB" id="J3LZ69"/>
<evidence type="ECO:0000313" key="8">
    <source>
        <dbReference type="EnsemblPlants" id="OB04G24440.1"/>
    </source>
</evidence>
<evidence type="ECO:0000256" key="5">
    <source>
        <dbReference type="ARBA" id="ARBA00023180"/>
    </source>
</evidence>
<keyword evidence="5" id="KW-0325">Glycoprotein</keyword>
<keyword evidence="9" id="KW-1185">Reference proteome</keyword>
<dbReference type="InterPro" id="IPR006946">
    <property type="entry name" value="DGR2-like_dom"/>
</dbReference>
<organism evidence="8">
    <name type="scientific">Oryza brachyantha</name>
    <name type="common">malo sina</name>
    <dbReference type="NCBI Taxonomy" id="4533"/>
    <lineage>
        <taxon>Eukaryota</taxon>
        <taxon>Viridiplantae</taxon>
        <taxon>Streptophyta</taxon>
        <taxon>Embryophyta</taxon>
        <taxon>Tracheophyta</taxon>
        <taxon>Spermatophyta</taxon>
        <taxon>Magnoliopsida</taxon>
        <taxon>Liliopsida</taxon>
        <taxon>Poales</taxon>
        <taxon>Poaceae</taxon>
        <taxon>BOP clade</taxon>
        <taxon>Oryzoideae</taxon>
        <taxon>Oryzeae</taxon>
        <taxon>Oryzinae</taxon>
        <taxon>Oryza</taxon>
    </lineage>
</organism>
<protein>
    <recommendedName>
        <fullName evidence="7">DUF642 domain-containing protein</fullName>
    </recommendedName>
</protein>
<reference evidence="8" key="2">
    <citation type="submission" date="2013-04" db="UniProtKB">
        <authorList>
            <consortium name="EnsemblPlants"/>
        </authorList>
    </citation>
    <scope>IDENTIFICATION</scope>
</reference>
<evidence type="ECO:0000256" key="1">
    <source>
        <dbReference type="ARBA" id="ARBA00004191"/>
    </source>
</evidence>